<keyword evidence="12" id="KW-1185">Reference proteome</keyword>
<dbReference type="PANTHER" id="PTHR30266:SF2">
    <property type="entry name" value="LARGE-CONDUCTANCE MECHANOSENSITIVE CHANNEL"/>
    <property type="match status" value="1"/>
</dbReference>
<reference evidence="11" key="1">
    <citation type="submission" date="2023-06" db="EMBL/GenBank/DDBJ databases">
        <title>Sysu t00039.</title>
        <authorList>
            <person name="Gao L."/>
            <person name="Fang B.-Z."/>
            <person name="Li W.-J."/>
        </authorList>
    </citation>
    <scope>NUCLEOTIDE SEQUENCE</scope>
    <source>
        <strain evidence="11">SYSU T00039</strain>
    </source>
</reference>
<keyword evidence="5 10" id="KW-0812">Transmembrane</keyword>
<feature type="transmembrane region" description="Helical" evidence="10">
    <location>
        <begin position="12"/>
        <end position="35"/>
    </location>
</feature>
<dbReference type="InterPro" id="IPR037673">
    <property type="entry name" value="MSC/AndL"/>
</dbReference>
<evidence type="ECO:0000256" key="8">
    <source>
        <dbReference type="ARBA" id="ARBA00023136"/>
    </source>
</evidence>
<keyword evidence="8 10" id="KW-0472">Membrane</keyword>
<dbReference type="Gene3D" id="1.10.1200.120">
    <property type="entry name" value="Large-conductance mechanosensitive channel, MscL, domain 1"/>
    <property type="match status" value="1"/>
</dbReference>
<evidence type="ECO:0000313" key="11">
    <source>
        <dbReference type="EMBL" id="MDN4488073.1"/>
    </source>
</evidence>
<dbReference type="InterPro" id="IPR019823">
    <property type="entry name" value="Mechanosensitive_channel_CS"/>
</dbReference>
<dbReference type="GO" id="GO:0005886">
    <property type="term" value="C:plasma membrane"/>
    <property type="evidence" value="ECO:0007669"/>
    <property type="project" value="UniProtKB-SubCell"/>
</dbReference>
<evidence type="ECO:0000256" key="4">
    <source>
        <dbReference type="ARBA" id="ARBA00022475"/>
    </source>
</evidence>
<keyword evidence="7 10" id="KW-0406">Ion transport</keyword>
<comment type="similarity">
    <text evidence="2 10">Belongs to the MscL family.</text>
</comment>
<keyword evidence="3 10" id="KW-0813">Transport</keyword>
<dbReference type="InterPro" id="IPR036019">
    <property type="entry name" value="MscL_channel"/>
</dbReference>
<name>A0AAW7M827_9MICO</name>
<gene>
    <name evidence="10 11" type="primary">mscL</name>
    <name evidence="11" type="ORF">QQX10_07820</name>
</gene>
<evidence type="ECO:0000256" key="3">
    <source>
        <dbReference type="ARBA" id="ARBA00022448"/>
    </source>
</evidence>
<dbReference type="EMBL" id="JAUHPX010000004">
    <property type="protein sequence ID" value="MDN4488073.1"/>
    <property type="molecule type" value="Genomic_DNA"/>
</dbReference>
<dbReference type="PANTHER" id="PTHR30266">
    <property type="entry name" value="MECHANOSENSITIVE CHANNEL MSCL"/>
    <property type="match status" value="1"/>
</dbReference>
<evidence type="ECO:0000256" key="2">
    <source>
        <dbReference type="ARBA" id="ARBA00007254"/>
    </source>
</evidence>
<evidence type="ECO:0000256" key="6">
    <source>
        <dbReference type="ARBA" id="ARBA00022989"/>
    </source>
</evidence>
<evidence type="ECO:0000256" key="10">
    <source>
        <dbReference type="HAMAP-Rule" id="MF_00115"/>
    </source>
</evidence>
<evidence type="ECO:0000256" key="9">
    <source>
        <dbReference type="ARBA" id="ARBA00023303"/>
    </source>
</evidence>
<proteinExistence type="inferred from homology"/>
<dbReference type="PRINTS" id="PR01264">
    <property type="entry name" value="MECHCHANNEL"/>
</dbReference>
<dbReference type="HAMAP" id="MF_00115">
    <property type="entry name" value="MscL"/>
    <property type="match status" value="1"/>
</dbReference>
<evidence type="ECO:0000256" key="5">
    <source>
        <dbReference type="ARBA" id="ARBA00022692"/>
    </source>
</evidence>
<protein>
    <recommendedName>
        <fullName evidence="10">Large-conductance mechanosensitive channel</fullName>
    </recommendedName>
</protein>
<dbReference type="SUPFAM" id="SSF81330">
    <property type="entry name" value="Gated mechanosensitive channel"/>
    <property type="match status" value="1"/>
</dbReference>
<feature type="transmembrane region" description="Helical" evidence="10">
    <location>
        <begin position="73"/>
        <end position="102"/>
    </location>
</feature>
<evidence type="ECO:0000256" key="1">
    <source>
        <dbReference type="ARBA" id="ARBA00004651"/>
    </source>
</evidence>
<dbReference type="Pfam" id="PF01741">
    <property type="entry name" value="MscL"/>
    <property type="match status" value="1"/>
</dbReference>
<dbReference type="GO" id="GO:0008381">
    <property type="term" value="F:mechanosensitive monoatomic ion channel activity"/>
    <property type="evidence" value="ECO:0007669"/>
    <property type="project" value="UniProtKB-UniRule"/>
</dbReference>
<comment type="caution">
    <text evidence="11">The sequence shown here is derived from an EMBL/GenBank/DDBJ whole genome shotgun (WGS) entry which is preliminary data.</text>
</comment>
<dbReference type="Proteomes" id="UP001172737">
    <property type="component" value="Unassembled WGS sequence"/>
</dbReference>
<keyword evidence="9 10" id="KW-0407">Ion channel</keyword>
<sequence>MIKGFKEFIMRGNVVDLAVAVVIGAAFGAVVTSLVDNIINPLIAAIFGKPDLSGILLWTLNDGGTPGDPADDAVLAIGTFLTAILNFLIIAAAIYFAIVLPLNKLAERKAKDEPAPDEAVSPTEIEILTEIRDAIKAQSDR</sequence>
<keyword evidence="6 10" id="KW-1133">Transmembrane helix</keyword>
<dbReference type="AlphaFoldDB" id="A0AAW7M827"/>
<dbReference type="NCBIfam" id="TIGR00220">
    <property type="entry name" value="mscL"/>
    <property type="match status" value="1"/>
</dbReference>
<comment type="function">
    <text evidence="10">Channel that opens in response to stretch forces in the membrane lipid bilayer. May participate in the regulation of osmotic pressure changes within the cell.</text>
</comment>
<accession>A0AAW7M827</accession>
<organism evidence="11 12">
    <name type="scientific">Demequina lignilytica</name>
    <dbReference type="NCBI Taxonomy" id="3051663"/>
    <lineage>
        <taxon>Bacteria</taxon>
        <taxon>Bacillati</taxon>
        <taxon>Actinomycetota</taxon>
        <taxon>Actinomycetes</taxon>
        <taxon>Micrococcales</taxon>
        <taxon>Demequinaceae</taxon>
        <taxon>Demequina</taxon>
    </lineage>
</organism>
<dbReference type="PROSITE" id="PS01327">
    <property type="entry name" value="MSCL"/>
    <property type="match status" value="1"/>
</dbReference>
<comment type="subcellular location">
    <subcellularLocation>
        <location evidence="1 10">Cell membrane</location>
        <topology evidence="1 10">Multi-pass membrane protein</topology>
    </subcellularLocation>
</comment>
<dbReference type="InterPro" id="IPR001185">
    <property type="entry name" value="MS_channel"/>
</dbReference>
<evidence type="ECO:0000256" key="7">
    <source>
        <dbReference type="ARBA" id="ARBA00023065"/>
    </source>
</evidence>
<keyword evidence="4 10" id="KW-1003">Cell membrane</keyword>
<comment type="subunit">
    <text evidence="10">Homopentamer.</text>
</comment>
<evidence type="ECO:0000313" key="12">
    <source>
        <dbReference type="Proteomes" id="UP001172737"/>
    </source>
</evidence>